<organism evidence="2 3">
    <name type="scientific">Trichosporon asahii var. asahii (strain CBS 8904)</name>
    <name type="common">Yeast</name>
    <dbReference type="NCBI Taxonomy" id="1220162"/>
    <lineage>
        <taxon>Eukaryota</taxon>
        <taxon>Fungi</taxon>
        <taxon>Dikarya</taxon>
        <taxon>Basidiomycota</taxon>
        <taxon>Agaricomycotina</taxon>
        <taxon>Tremellomycetes</taxon>
        <taxon>Trichosporonales</taxon>
        <taxon>Trichosporonaceae</taxon>
        <taxon>Trichosporon</taxon>
    </lineage>
</organism>
<dbReference type="OMA" id="GGRTETY"/>
<feature type="compositionally biased region" description="Polar residues" evidence="1">
    <location>
        <begin position="872"/>
        <end position="882"/>
    </location>
</feature>
<feature type="compositionally biased region" description="Polar residues" evidence="1">
    <location>
        <begin position="1312"/>
        <end position="1325"/>
    </location>
</feature>
<feature type="compositionally biased region" description="Acidic residues" evidence="1">
    <location>
        <begin position="1357"/>
        <end position="1368"/>
    </location>
</feature>
<feature type="compositionally biased region" description="Basic and acidic residues" evidence="1">
    <location>
        <begin position="810"/>
        <end position="825"/>
    </location>
</feature>
<feature type="compositionally biased region" description="Low complexity" evidence="1">
    <location>
        <begin position="1230"/>
        <end position="1246"/>
    </location>
</feature>
<feature type="region of interest" description="Disordered" evidence="1">
    <location>
        <begin position="45"/>
        <end position="71"/>
    </location>
</feature>
<evidence type="ECO:0000256" key="1">
    <source>
        <dbReference type="SAM" id="MobiDB-lite"/>
    </source>
</evidence>
<feature type="compositionally biased region" description="Pro residues" evidence="1">
    <location>
        <begin position="1272"/>
        <end position="1289"/>
    </location>
</feature>
<feature type="region of interest" description="Disordered" evidence="1">
    <location>
        <begin position="464"/>
        <end position="489"/>
    </location>
</feature>
<feature type="region of interest" description="Disordered" evidence="1">
    <location>
        <begin position="1799"/>
        <end position="1823"/>
    </location>
</feature>
<feature type="compositionally biased region" description="Polar residues" evidence="1">
    <location>
        <begin position="890"/>
        <end position="901"/>
    </location>
</feature>
<feature type="region of interest" description="Disordered" evidence="1">
    <location>
        <begin position="750"/>
        <end position="832"/>
    </location>
</feature>
<dbReference type="OrthoDB" id="10691946at2759"/>
<feature type="compositionally biased region" description="Low complexity" evidence="1">
    <location>
        <begin position="1290"/>
        <end position="1306"/>
    </location>
</feature>
<reference evidence="2 3" key="1">
    <citation type="journal article" date="2012" name="Eukaryot. Cell">
        <title>Genome sequence of the Trichosporon asahii environmental strain CBS 8904.</title>
        <authorList>
            <person name="Yang R.Y."/>
            <person name="Li H.T."/>
            <person name="Zhu H."/>
            <person name="Zhou G.P."/>
            <person name="Wang M."/>
            <person name="Wang L."/>
        </authorList>
    </citation>
    <scope>NUCLEOTIDE SEQUENCE [LARGE SCALE GENOMIC DNA]</scope>
    <source>
        <strain evidence="2 3">CBS 8904</strain>
    </source>
</reference>
<feature type="compositionally biased region" description="Polar residues" evidence="1">
    <location>
        <begin position="1505"/>
        <end position="1523"/>
    </location>
</feature>
<dbReference type="EMBL" id="AMBO01000334">
    <property type="protein sequence ID" value="EKD00716.1"/>
    <property type="molecule type" value="Genomic_DNA"/>
</dbReference>
<feature type="region of interest" description="Disordered" evidence="1">
    <location>
        <begin position="405"/>
        <end position="440"/>
    </location>
</feature>
<accession>K1VIY3</accession>
<feature type="region of interest" description="Disordered" evidence="1">
    <location>
        <begin position="369"/>
        <end position="391"/>
    </location>
</feature>
<evidence type="ECO:0000313" key="3">
    <source>
        <dbReference type="Proteomes" id="UP000006757"/>
    </source>
</evidence>
<feature type="compositionally biased region" description="Low complexity" evidence="1">
    <location>
        <begin position="1409"/>
        <end position="1435"/>
    </location>
</feature>
<proteinExistence type="predicted"/>
<dbReference type="InParanoid" id="K1VIY3"/>
<feature type="compositionally biased region" description="Polar residues" evidence="1">
    <location>
        <begin position="1095"/>
        <end position="1104"/>
    </location>
</feature>
<feature type="region of interest" description="Disordered" evidence="1">
    <location>
        <begin position="1199"/>
        <end position="1733"/>
    </location>
</feature>
<feature type="region of interest" description="Disordered" evidence="1">
    <location>
        <begin position="847"/>
        <end position="961"/>
    </location>
</feature>
<gene>
    <name evidence="2" type="ORF">A1Q2_04908</name>
</gene>
<feature type="region of interest" description="Disordered" evidence="1">
    <location>
        <begin position="983"/>
        <end position="1165"/>
    </location>
</feature>
<name>K1VIY3_TRIAC</name>
<feature type="compositionally biased region" description="Low complexity" evidence="1">
    <location>
        <begin position="1131"/>
        <end position="1145"/>
    </location>
</feature>
<feature type="compositionally biased region" description="Polar residues" evidence="1">
    <location>
        <begin position="1441"/>
        <end position="1458"/>
    </location>
</feature>
<dbReference type="Proteomes" id="UP000006757">
    <property type="component" value="Unassembled WGS sequence"/>
</dbReference>
<keyword evidence="3" id="KW-1185">Reference proteome</keyword>
<protein>
    <submittedName>
        <fullName evidence="2">Uncharacterized protein</fullName>
    </submittedName>
</protein>
<comment type="caution">
    <text evidence="2">The sequence shown here is derived from an EMBL/GenBank/DDBJ whole genome shotgun (WGS) entry which is preliminary data.</text>
</comment>
<evidence type="ECO:0000313" key="2">
    <source>
        <dbReference type="EMBL" id="EKD00716.1"/>
    </source>
</evidence>
<feature type="compositionally biased region" description="Basic residues" evidence="1">
    <location>
        <begin position="927"/>
        <end position="941"/>
    </location>
</feature>
<feature type="region of interest" description="Disordered" evidence="1">
    <location>
        <begin position="642"/>
        <end position="698"/>
    </location>
</feature>
<dbReference type="HOGENOM" id="CLU_241218_0_0_1"/>
<feature type="compositionally biased region" description="Pro residues" evidence="1">
    <location>
        <begin position="1877"/>
        <end position="1888"/>
    </location>
</feature>
<feature type="compositionally biased region" description="Basic and acidic residues" evidence="1">
    <location>
        <begin position="1147"/>
        <end position="1159"/>
    </location>
</feature>
<feature type="region of interest" description="Disordered" evidence="1">
    <location>
        <begin position="1836"/>
        <end position="1927"/>
    </location>
</feature>
<sequence>MPDASLTFEYDLKHVNSACKGQDGGSGFGQRAHCAGYGLEGRRPGRTWARPAREAPNSAAKPTSRAAGEGSGLELLEQWAKTGPSANREWIQLDEGTLGVERKHFTISTLTHLTPWPGTALSRILPGLPSTAAHSTPTICSSAVQTPYAPAAEDSVTAIHDQPSARPPACVFGCDPYLTLPTSHLYPSFIFHLTQSTCTTFTRRPQPVCSIRLSCPPVPQRPQAVVRTRGSTRVARITGVVYPTRQSLCPSYSMVVVNKRLCLLLPACTLYQLRLLALSIPFSTFSTAHGADVALMTPHPRPPTPCDYGHSNQNATPIPIPDIIVAFPDSLEGPNYYGNYNDFYCGSEFTSTSTTLSSLTRLGSFRRLTRSSSSLGPKSGQRGRAYSTGATTGLGDFAEAARDAMAEKRRPWGRTGSFRTSGVDSRRAPPPPDDDELDGYVPYRPPYVSQPTPSTSQPIVIKPSGAQGIGLAPKRTPPKHGRPPISKKPSFFRKLLGTTRNDRSKLISASTPSLSLQEKGDRPHYHQHQHQHYHYQRHGRQPSQSSTQFYQANTFNGRHYQTRRHDARNIPSVGTGLSGPSVLFSPLTRNSSVRHSVRNGSTGGSNVSNLNVALLGDSSNMNIQPSTNHHLYASTPNLIDMSEKQSQPAHDWRHTREHRRPGASISHSQAPTTPPTRRRSLRRGDSTLSLHSEGSRSRLAVSTMCDALTFPRPRMYAHEVTPPDSPTDDEALSTQATANINEFKQAMHATVSRNTEREDWAAITRRPSGSSMHRKSSSWSRGSDCSHSQPSIINGPPSAFTTPRKHNRTPSRERSRDRSERDYGERIYPQRTNSVAGSLRSFFIGSSSNAHSEDDLLGGGGRRSRPSSRMSYSDTEQSSNLHSGPVRPGSASSGHSLTIIGSSRGLPKSTSTPSLVPHKTPKSTGHTPRRSKSHRHSRRHSRNDSGPQYVPPPPVIRHAGPPRAFQFHLQSAARAHTGVVTIGGTSQERTTRHFRPPPPPPVSARPVDFAQARLRRPQSTEPPVQRRNRPRRLSSPVNLDRPPVQMVSIKAAPDEEIGVAITTDRDQPLRSPVRRRLDADDDSASAHARYLAARQQRQNASLPSLLSDGPVTPTADRQVLPPAKSQTGSGPFQFQSSTSSVVPVSPKEPRRSLERKDRFLSTSDVPPVPSLQASWYAAHARSPSTPPLSTQSVVNIPAETEVGPSSPMKVAGKGSERGSILSEKPIHTLSTPTASSSYPESPTESSVLQSLDSPTISPFADVHRAPASAPARIPPRRAPPTHPPPPAPIFAPSHSRNNSQSRSGSSWKFNAPSVSSGSQHSQNVVTPARSKAMTANMTPLGFLAASSPPKSTRELTPEDQEPAMEESPEGTQPRSDTPPPKQRETLMDESPTPIRTFRVQALAPPRPSPSAAASFAAQQAATPVSSSLPAAQPSSPMVPLSPTTPLGNRLNMGSTTSLVPGPAMPDSLPDSSPLIGQVSPVSVSQPLASPAPETPTFGAERSRSNDSISTTTSVAMPSLSGRTPESAERPPAAAAAILKRRGQGSLSIQTSPSTDRIRQDHRHLSVTRSLTPDSIARSIAASEMSETTLPDLFPPPEESEASHYSSAMEDSGSVDTHDPAPEEFFTPTIEEQQPMFPDFRLSSIELALEPFPEPPTPAERDRPLPPLPALGTRSVLGISNATPGPSRPSTARAQSSGAVTTLSQKSSNQSIRFAASVKQQEEKRSVSGPREVLENLLHTPRALSRRSSGHSTAHSTAFEYDKRSSLASLSSGSEGSMRPSLDGDFNGLFFRAPPVPAPLGHPFNRNSQHSQKRLSASSSASGSVIAPLASVKRTPVIEQLNEPRSAITDSPFVGGSEGTPELRTPLTGDPHFGRTLPTPPHPPSPRASPPRVTLDMSVLESPPRTTSYEPRGEIDISASPVPAPARQLDEHSWITECYPSSLR</sequence>
<feature type="compositionally biased region" description="Polar residues" evidence="1">
    <location>
        <begin position="1544"/>
        <end position="1554"/>
    </location>
</feature>
<feature type="compositionally biased region" description="Low complexity" evidence="1">
    <location>
        <begin position="777"/>
        <end position="788"/>
    </location>
</feature>
<feature type="compositionally biased region" description="Polar residues" evidence="1">
    <location>
        <begin position="1677"/>
        <end position="1711"/>
    </location>
</feature>
<feature type="compositionally biased region" description="Polar residues" evidence="1">
    <location>
        <begin position="1247"/>
        <end position="1256"/>
    </location>
</feature>